<feature type="compositionally biased region" description="Low complexity" evidence="2">
    <location>
        <begin position="483"/>
        <end position="503"/>
    </location>
</feature>
<keyword evidence="4" id="KW-1185">Reference proteome</keyword>
<feature type="compositionally biased region" description="Basic residues" evidence="2">
    <location>
        <begin position="68"/>
        <end position="93"/>
    </location>
</feature>
<feature type="compositionally biased region" description="Low complexity" evidence="2">
    <location>
        <begin position="94"/>
        <end position="130"/>
    </location>
</feature>
<reference evidence="5" key="2">
    <citation type="submission" date="2018-12" db="UniProtKB">
        <authorList>
            <consortium name="WormBaseParasite"/>
        </authorList>
    </citation>
    <scope>IDENTIFICATION</scope>
    <source>
        <strain evidence="5 6">Puerto Rican</strain>
    </source>
</reference>
<feature type="region of interest" description="Disordered" evidence="2">
    <location>
        <begin position="58"/>
        <end position="130"/>
    </location>
</feature>
<accession>A0A3Q0KNW6</accession>
<evidence type="ECO:0000313" key="4">
    <source>
        <dbReference type="Proteomes" id="UP000008854"/>
    </source>
</evidence>
<feature type="compositionally biased region" description="Low complexity" evidence="2">
    <location>
        <begin position="312"/>
        <end position="321"/>
    </location>
</feature>
<organism evidence="4 5">
    <name type="scientific">Schistosoma mansoni</name>
    <name type="common">Blood fluke</name>
    <dbReference type="NCBI Taxonomy" id="6183"/>
    <lineage>
        <taxon>Eukaryota</taxon>
        <taxon>Metazoa</taxon>
        <taxon>Spiralia</taxon>
        <taxon>Lophotrochozoa</taxon>
        <taxon>Platyhelminthes</taxon>
        <taxon>Trematoda</taxon>
        <taxon>Digenea</taxon>
        <taxon>Strigeidida</taxon>
        <taxon>Schistosomatoidea</taxon>
        <taxon>Schistosomatidae</taxon>
        <taxon>Schistosoma</taxon>
    </lineage>
</organism>
<feature type="region of interest" description="Disordered" evidence="2">
    <location>
        <begin position="296"/>
        <end position="325"/>
    </location>
</feature>
<evidence type="ECO:0000256" key="1">
    <source>
        <dbReference type="SAM" id="Coils"/>
    </source>
</evidence>
<feature type="region of interest" description="Disordered" evidence="2">
    <location>
        <begin position="476"/>
        <end position="506"/>
    </location>
</feature>
<feature type="domain" description="DUF5725" evidence="3">
    <location>
        <begin position="641"/>
        <end position="797"/>
    </location>
</feature>
<proteinExistence type="predicted"/>
<name>A0A3Q0KNW6_SCHMA</name>
<evidence type="ECO:0000256" key="2">
    <source>
        <dbReference type="SAM" id="MobiDB-lite"/>
    </source>
</evidence>
<evidence type="ECO:0000259" key="3">
    <source>
        <dbReference type="Pfam" id="PF18992"/>
    </source>
</evidence>
<sequence length="837" mass="94601">MNLSAINVTHSIDSLSLPSSPELLNTNTLITTTNNHIINSNLSSTIEVNTKLNGNELKSTSNLYHSHPQQHQHHHHRHHNHHHHQQQQQHHYHSNYQQPNHEMTLSSTPSTTSPSSSSASPSSSVPSMSTSNGILSMNQLTNSLYFPLTSNIILQESINLIYSTCLNIFDKRLNDELNKFNQKYEFLLNECNESRIRLNKLENIIQLYEEKYHKMNIPSPLLPSSSLPSSSSFSSSSSTSPSSLSSSSYYYLYNSLKSQQFNESIDNHIMNTLKNIDHKWLINWKNYEDYSNNKQNHFLAPKTTSGLDEQQQRQQQQQEQQSLQKMNKMKENPIEYDINHLSNTSINDNVNHQSNFFNESNLSRLYNNNNNFCNFDNLLPSSLTLNNQHLLWNQWMANFITTNHCINSINGLLSSSSTPLPSSPSSLPSHSILNNLEKINNFTTSNMESMEGNQHKSSRLYSPMFLSSSEYNPNDLLNSNRKSSSLSSSTSPTTMPTSSSSSLRFRGNKFGRLKTKSLNLNRYPQNYSLSNNRLHLCNKPSHFNSIMATSALKTIRRSTINLPNSHWSNLSLGSQITTSSASSPTYSSIIDQKFKSNFLTDLQFPESNINDTNGLLSSSVSNLRGNHQHNNNNNTSNNLIDRPVVVLNPDEPREIFIGGVQSVALPLWAYCKCLTMVRGEPHELGPRLCLRLLQSLFSLHYLVTHNYNGSGGKAPIDPIVMSAVLRQAQLQFGSGYFFTEPMALGKLRDYLNNAFRVMAFRQRKGERVRSPFWNEKGEPIHDLEAPVEFSNITDIIVIPHSVNTITPTTTTTVITATTTLSTTTTMSNESDLNMNSR</sequence>
<keyword evidence="1" id="KW-0175">Coiled coil</keyword>
<dbReference type="WBParaSite" id="Smp_144350.2">
    <property type="protein sequence ID" value="Smp_144350.2"/>
    <property type="gene ID" value="Smp_144350"/>
</dbReference>
<dbReference type="AlphaFoldDB" id="A0A3Q0KNW6"/>
<dbReference type="ExpressionAtlas" id="A0A3Q0KNW6">
    <property type="expression patterns" value="baseline"/>
</dbReference>
<dbReference type="Pfam" id="PF18992">
    <property type="entry name" value="DUF5725"/>
    <property type="match status" value="1"/>
</dbReference>
<accession>A0A5K4EPR5</accession>
<protein>
    <submittedName>
        <fullName evidence="5 6">DUF5725 domain-containing protein</fullName>
    </submittedName>
</protein>
<dbReference type="WBParaSite" id="Smp_144350.1">
    <property type="protein sequence ID" value="Smp_144350.1"/>
    <property type="gene ID" value="Smp_144350"/>
</dbReference>
<dbReference type="Proteomes" id="UP000008854">
    <property type="component" value="Unassembled WGS sequence"/>
</dbReference>
<dbReference type="InParanoid" id="A0A3Q0KNW6"/>
<evidence type="ECO:0000313" key="6">
    <source>
        <dbReference type="WBParaSite" id="Smp_144350.2"/>
    </source>
</evidence>
<reference evidence="4" key="1">
    <citation type="journal article" date="2012" name="PLoS Negl. Trop. Dis.">
        <title>A systematically improved high quality genome and transcriptome of the human blood fluke Schistosoma mansoni.</title>
        <authorList>
            <person name="Protasio A.V."/>
            <person name="Tsai I.J."/>
            <person name="Babbage A."/>
            <person name="Nichol S."/>
            <person name="Hunt M."/>
            <person name="Aslett M.A."/>
            <person name="De Silva N."/>
            <person name="Velarde G.S."/>
            <person name="Anderson T.J."/>
            <person name="Clark R.C."/>
            <person name="Davidson C."/>
            <person name="Dillon G.P."/>
            <person name="Holroyd N.E."/>
            <person name="LoVerde P.T."/>
            <person name="Lloyd C."/>
            <person name="McQuillan J."/>
            <person name="Oliveira G."/>
            <person name="Otto T.D."/>
            <person name="Parker-Manuel S.J."/>
            <person name="Quail M.A."/>
            <person name="Wilson R.A."/>
            <person name="Zerlotini A."/>
            <person name="Dunne D.W."/>
            <person name="Berriman M."/>
        </authorList>
    </citation>
    <scope>NUCLEOTIDE SEQUENCE [LARGE SCALE GENOMIC DNA]</scope>
    <source>
        <strain evidence="4">Puerto Rican</strain>
    </source>
</reference>
<feature type="compositionally biased region" description="Polar residues" evidence="2">
    <location>
        <begin position="296"/>
        <end position="308"/>
    </location>
</feature>
<evidence type="ECO:0000313" key="5">
    <source>
        <dbReference type="WBParaSite" id="Smp_144350.1"/>
    </source>
</evidence>
<dbReference type="InterPro" id="IPR043783">
    <property type="entry name" value="DUF5725"/>
</dbReference>
<feature type="coiled-coil region" evidence="1">
    <location>
        <begin position="170"/>
        <end position="211"/>
    </location>
</feature>